<evidence type="ECO:0000259" key="4">
    <source>
        <dbReference type="Pfam" id="PF13807"/>
    </source>
</evidence>
<reference evidence="5 6" key="1">
    <citation type="submission" date="2013-03" db="EMBL/GenBank/DDBJ databases">
        <title>Salinisphaera hydrothermalis C41B8 Genome Sequencing.</title>
        <authorList>
            <person name="Li C."/>
            <person name="Lai Q."/>
            <person name="Shao Z."/>
        </authorList>
    </citation>
    <scope>NUCLEOTIDE SEQUENCE [LARGE SCALE GENOMIC DNA]</scope>
    <source>
        <strain evidence="5 6">C41B8</strain>
    </source>
</reference>
<feature type="domain" description="Tyrosine-protein kinase G-rich" evidence="4">
    <location>
        <begin position="370"/>
        <end position="448"/>
    </location>
</feature>
<gene>
    <name evidence="5" type="ORF">C41B8_07402</name>
</gene>
<keyword evidence="3" id="KW-1133">Transmembrane helix</keyword>
<feature type="transmembrane region" description="Helical" evidence="3">
    <location>
        <begin position="492"/>
        <end position="520"/>
    </location>
</feature>
<dbReference type="RefSeq" id="WP_037336226.1">
    <property type="nucleotide sequence ID" value="NZ_APNK01000008.1"/>
</dbReference>
<dbReference type="GO" id="GO:0005886">
    <property type="term" value="C:plasma membrane"/>
    <property type="evidence" value="ECO:0007669"/>
    <property type="project" value="TreeGrafter"/>
</dbReference>
<keyword evidence="6" id="KW-1185">Reference proteome</keyword>
<evidence type="ECO:0000256" key="3">
    <source>
        <dbReference type="SAM" id="Phobius"/>
    </source>
</evidence>
<dbReference type="EMBL" id="APNK01000008">
    <property type="protein sequence ID" value="KEZ77854.1"/>
    <property type="molecule type" value="Genomic_DNA"/>
</dbReference>
<proteinExistence type="predicted"/>
<feature type="transmembrane region" description="Helical" evidence="3">
    <location>
        <begin position="430"/>
        <end position="452"/>
    </location>
</feature>
<comment type="caution">
    <text evidence="5">The sequence shown here is derived from an EMBL/GenBank/DDBJ whole genome shotgun (WGS) entry which is preliminary data.</text>
</comment>
<sequence>MQEILSLVLGQLRNIWRFRWIALGIAWVIAIVGWLYVYSLPDEYSSSARVHIDTKSAIDPLLSGMAVTPNADQEVSLLIRTVLSRPHLRDIARATGLDLKVTTPEQEQALIEGLQKRLTLTNTGGGTDLYTISYTSSQPKLAQSVVQQVMSIMTTMNLSNKNGGDTTQAVSFLNNEVDKYKQKLNETEQKLADFKKNHAELMPGTDDYVSQVQKLNANIDSLQDQLSTARDRKANILQRMRSGGGGGATVTPARSQQIQRIDSQLDAEQQKLSDLLTKYTPKHPDVIDAKRQIAALKQRRSDTLAQLRAHPSEIQAPAGASSGGGGGGNQLSGQLNDTEVKISTLESSLERKQSQLKKLQAGADSMNDAQAQLAELSRNYEVTRDQYEKLLSRLYSARLSTDVQNDSNALQFRVIDPPEVPAEPSGPKRLILMAMALVGALIAGLAFAWFLAQIRPVFSSRRDLTEATGFPVIGSVSLALSPAQRADRRRSIVVFFVCCISLLIGFAAAVALIPVGVHWVPNIVSGQVL</sequence>
<dbReference type="AlphaFoldDB" id="A0A084IMC0"/>
<feature type="coiled-coil region" evidence="1">
    <location>
        <begin position="335"/>
        <end position="393"/>
    </location>
</feature>
<dbReference type="InterPro" id="IPR050445">
    <property type="entry name" value="Bact_polysacc_biosynth/exp"/>
</dbReference>
<evidence type="ECO:0000256" key="2">
    <source>
        <dbReference type="SAM" id="MobiDB-lite"/>
    </source>
</evidence>
<keyword evidence="3" id="KW-0812">Transmembrane</keyword>
<feature type="coiled-coil region" evidence="1">
    <location>
        <begin position="170"/>
        <end position="278"/>
    </location>
</feature>
<dbReference type="Proteomes" id="UP000028302">
    <property type="component" value="Unassembled WGS sequence"/>
</dbReference>
<dbReference type="InterPro" id="IPR032807">
    <property type="entry name" value="GNVR"/>
</dbReference>
<keyword evidence="1" id="KW-0175">Coiled coil</keyword>
<dbReference type="Pfam" id="PF13807">
    <property type="entry name" value="GNVR"/>
    <property type="match status" value="1"/>
</dbReference>
<dbReference type="SUPFAM" id="SSF57997">
    <property type="entry name" value="Tropomyosin"/>
    <property type="match status" value="1"/>
</dbReference>
<dbReference type="GO" id="GO:0004713">
    <property type="term" value="F:protein tyrosine kinase activity"/>
    <property type="evidence" value="ECO:0007669"/>
    <property type="project" value="TreeGrafter"/>
</dbReference>
<feature type="transmembrane region" description="Helical" evidence="3">
    <location>
        <begin position="20"/>
        <end position="39"/>
    </location>
</feature>
<dbReference type="InterPro" id="IPR014345">
    <property type="entry name" value="XrtA_polysacc_chain"/>
</dbReference>
<dbReference type="OrthoDB" id="9795292at2"/>
<accession>A0A084IMC0</accession>
<name>A0A084IMC0_SALHC</name>
<keyword evidence="3" id="KW-0472">Membrane</keyword>
<feature type="region of interest" description="Disordered" evidence="2">
    <location>
        <begin position="313"/>
        <end position="334"/>
    </location>
</feature>
<dbReference type="PANTHER" id="PTHR32309:SF13">
    <property type="entry name" value="FERRIC ENTEROBACTIN TRANSPORT PROTEIN FEPE"/>
    <property type="match status" value="1"/>
</dbReference>
<evidence type="ECO:0000256" key="1">
    <source>
        <dbReference type="SAM" id="Coils"/>
    </source>
</evidence>
<evidence type="ECO:0000313" key="6">
    <source>
        <dbReference type="Proteomes" id="UP000028302"/>
    </source>
</evidence>
<evidence type="ECO:0000313" key="5">
    <source>
        <dbReference type="EMBL" id="KEZ77854.1"/>
    </source>
</evidence>
<organism evidence="5 6">
    <name type="scientific">Salinisphaera hydrothermalis (strain C41B8)</name>
    <dbReference type="NCBI Taxonomy" id="1304275"/>
    <lineage>
        <taxon>Bacteria</taxon>
        <taxon>Pseudomonadati</taxon>
        <taxon>Pseudomonadota</taxon>
        <taxon>Gammaproteobacteria</taxon>
        <taxon>Salinisphaerales</taxon>
        <taxon>Salinisphaeraceae</taxon>
        <taxon>Salinisphaera</taxon>
    </lineage>
</organism>
<feature type="compositionally biased region" description="Gly residues" evidence="2">
    <location>
        <begin position="321"/>
        <end position="330"/>
    </location>
</feature>
<dbReference type="NCBIfam" id="TIGR03007">
    <property type="entry name" value="pepcterm_ChnLen"/>
    <property type="match status" value="1"/>
</dbReference>
<dbReference type="eggNOG" id="COG3206">
    <property type="taxonomic scope" value="Bacteria"/>
</dbReference>
<protein>
    <submittedName>
        <fullName evidence="5">Polysaccharide chain length determinant protein, PEP-CTERM locus subfamily</fullName>
    </submittedName>
</protein>
<dbReference type="STRING" id="1304275.C41B8_07402"/>
<dbReference type="PANTHER" id="PTHR32309">
    <property type="entry name" value="TYROSINE-PROTEIN KINASE"/>
    <property type="match status" value="1"/>
</dbReference>